<evidence type="ECO:0000256" key="10">
    <source>
        <dbReference type="ARBA" id="ARBA00023136"/>
    </source>
</evidence>
<dbReference type="InterPro" id="IPR008915">
    <property type="entry name" value="Peptidase_M50"/>
</dbReference>
<dbReference type="EC" id="3.4.24.-" evidence="11"/>
<evidence type="ECO:0000313" key="14">
    <source>
        <dbReference type="Proteomes" id="UP000503840"/>
    </source>
</evidence>
<keyword evidence="8 11" id="KW-1133">Transmembrane helix</keyword>
<gene>
    <name evidence="13" type="ORF">DSM101010T_01670</name>
</gene>
<dbReference type="CDD" id="cd06163">
    <property type="entry name" value="S2P-M50_PDZ_RseP-like"/>
    <property type="match status" value="1"/>
</dbReference>
<dbReference type="NCBIfam" id="TIGR00054">
    <property type="entry name" value="RIP metalloprotease RseP"/>
    <property type="match status" value="1"/>
</dbReference>
<comment type="cofactor">
    <cofactor evidence="1 11">
        <name>Zn(2+)</name>
        <dbReference type="ChEBI" id="CHEBI:29105"/>
    </cofactor>
</comment>
<comment type="subcellular location">
    <subcellularLocation>
        <location evidence="2">Membrane</location>
        <topology evidence="2">Multi-pass membrane protein</topology>
    </subcellularLocation>
</comment>
<dbReference type="AlphaFoldDB" id="A0A7J0BF34"/>
<evidence type="ECO:0000256" key="9">
    <source>
        <dbReference type="ARBA" id="ARBA00023049"/>
    </source>
</evidence>
<dbReference type="GO" id="GO:0006508">
    <property type="term" value="P:proteolysis"/>
    <property type="evidence" value="ECO:0007669"/>
    <property type="project" value="UniProtKB-KW"/>
</dbReference>
<dbReference type="CDD" id="cd23081">
    <property type="entry name" value="cpPDZ_EcRseP-like"/>
    <property type="match status" value="1"/>
</dbReference>
<dbReference type="InterPro" id="IPR036034">
    <property type="entry name" value="PDZ_sf"/>
</dbReference>
<feature type="domain" description="Peptidase M50" evidence="12">
    <location>
        <begin position="7"/>
        <end position="339"/>
    </location>
</feature>
<evidence type="ECO:0000256" key="1">
    <source>
        <dbReference type="ARBA" id="ARBA00001947"/>
    </source>
</evidence>
<protein>
    <recommendedName>
        <fullName evidence="11">Zinc metalloprotease</fullName>
        <ecNumber evidence="11">3.4.24.-</ecNumber>
    </recommendedName>
</protein>
<evidence type="ECO:0000256" key="4">
    <source>
        <dbReference type="ARBA" id="ARBA00022670"/>
    </source>
</evidence>
<keyword evidence="7 11" id="KW-0862">Zinc</keyword>
<keyword evidence="14" id="KW-1185">Reference proteome</keyword>
<comment type="similarity">
    <text evidence="3 11">Belongs to the peptidase M50B family.</text>
</comment>
<dbReference type="GO" id="GO:0016020">
    <property type="term" value="C:membrane"/>
    <property type="evidence" value="ECO:0007669"/>
    <property type="project" value="UniProtKB-SubCell"/>
</dbReference>
<reference evidence="13 14" key="1">
    <citation type="submission" date="2020-05" db="EMBL/GenBank/DDBJ databases">
        <title>Draft genome sequence of Desulfovibrio sp. strain HN2T.</title>
        <authorList>
            <person name="Ueno A."/>
            <person name="Tamazawa S."/>
            <person name="Tamamura S."/>
            <person name="Murakami T."/>
            <person name="Kiyama T."/>
            <person name="Inomata H."/>
            <person name="Amano Y."/>
            <person name="Miyakawa K."/>
            <person name="Tamaki H."/>
            <person name="Naganuma T."/>
            <person name="Kaneko K."/>
        </authorList>
    </citation>
    <scope>NUCLEOTIDE SEQUENCE [LARGE SCALE GENOMIC DNA]</scope>
    <source>
        <strain evidence="13 14">HN2</strain>
    </source>
</reference>
<organism evidence="13 14">
    <name type="scientific">Desulfovibrio subterraneus</name>
    <dbReference type="NCBI Taxonomy" id="2718620"/>
    <lineage>
        <taxon>Bacteria</taxon>
        <taxon>Pseudomonadati</taxon>
        <taxon>Thermodesulfobacteriota</taxon>
        <taxon>Desulfovibrionia</taxon>
        <taxon>Desulfovibrionales</taxon>
        <taxon>Desulfovibrionaceae</taxon>
        <taxon>Desulfovibrio</taxon>
    </lineage>
</organism>
<dbReference type="GO" id="GO:0046872">
    <property type="term" value="F:metal ion binding"/>
    <property type="evidence" value="ECO:0007669"/>
    <property type="project" value="UniProtKB-KW"/>
</dbReference>
<dbReference type="EMBL" id="BLVO01000004">
    <property type="protein sequence ID" value="GFM31802.1"/>
    <property type="molecule type" value="Genomic_DNA"/>
</dbReference>
<keyword evidence="4 13" id="KW-0645">Protease</keyword>
<sequence>MTSAIAIILVLGGLIFFHELGHFAVARLFGIGVRAFSLGFGPVILKKQYGKTEYRLSAVPLGGYVSLAGENDENDLTGGFTDAESFIKRPTWHRMCVIVAGPIANLILAFFIYWGLFWNSGQMFMAPEIGDVRAGTPAASVGLLAGDSVLDIAGTPIKYWNDVADTIGKSGGSEITVTVDRQGQVLSFDVVPERLTRKNIFGEEEESFLIGIAASGKTISVPLNGGSAAVAGLEQTWDMIVITAQGFAKIIQRVIPMDNVGGPIMIAQMVSQQTEHGVAAVLALAALISVNLGLLNLLPVPVLDGGHLVMLLIETVIRRPVPPRVMDIASRIGILLLITLMIWATFNDVRRL</sequence>
<evidence type="ECO:0000256" key="7">
    <source>
        <dbReference type="ARBA" id="ARBA00022833"/>
    </source>
</evidence>
<evidence type="ECO:0000256" key="8">
    <source>
        <dbReference type="ARBA" id="ARBA00022989"/>
    </source>
</evidence>
<feature type="transmembrane region" description="Helical" evidence="11">
    <location>
        <begin position="278"/>
        <end position="298"/>
    </location>
</feature>
<dbReference type="GO" id="GO:0004222">
    <property type="term" value="F:metalloendopeptidase activity"/>
    <property type="evidence" value="ECO:0007669"/>
    <property type="project" value="InterPro"/>
</dbReference>
<evidence type="ECO:0000256" key="5">
    <source>
        <dbReference type="ARBA" id="ARBA00022692"/>
    </source>
</evidence>
<evidence type="ECO:0000256" key="3">
    <source>
        <dbReference type="ARBA" id="ARBA00007931"/>
    </source>
</evidence>
<keyword evidence="6 11" id="KW-0378">Hydrolase</keyword>
<keyword evidence="5 11" id="KW-0812">Transmembrane</keyword>
<keyword evidence="11" id="KW-0479">Metal-binding</keyword>
<dbReference type="PANTHER" id="PTHR42837">
    <property type="entry name" value="REGULATOR OF SIGMA-E PROTEASE RSEP"/>
    <property type="match status" value="1"/>
</dbReference>
<evidence type="ECO:0000256" key="6">
    <source>
        <dbReference type="ARBA" id="ARBA00022801"/>
    </source>
</evidence>
<feature type="transmembrane region" description="Helical" evidence="11">
    <location>
        <begin position="328"/>
        <end position="346"/>
    </location>
</feature>
<dbReference type="Gene3D" id="2.30.42.10">
    <property type="match status" value="1"/>
</dbReference>
<comment type="caution">
    <text evidence="13">The sequence shown here is derived from an EMBL/GenBank/DDBJ whole genome shotgun (WGS) entry which is preliminary data.</text>
</comment>
<evidence type="ECO:0000256" key="11">
    <source>
        <dbReference type="RuleBase" id="RU362031"/>
    </source>
</evidence>
<feature type="transmembrane region" description="Helical" evidence="11">
    <location>
        <begin position="92"/>
        <end position="116"/>
    </location>
</feature>
<name>A0A7J0BF34_9BACT</name>
<dbReference type="InterPro" id="IPR004387">
    <property type="entry name" value="Pept_M50_Zn"/>
</dbReference>
<proteinExistence type="inferred from homology"/>
<evidence type="ECO:0000259" key="12">
    <source>
        <dbReference type="Pfam" id="PF02163"/>
    </source>
</evidence>
<dbReference type="SUPFAM" id="SSF50156">
    <property type="entry name" value="PDZ domain-like"/>
    <property type="match status" value="1"/>
</dbReference>
<dbReference type="Proteomes" id="UP000503840">
    <property type="component" value="Unassembled WGS sequence"/>
</dbReference>
<evidence type="ECO:0000313" key="13">
    <source>
        <dbReference type="EMBL" id="GFM31802.1"/>
    </source>
</evidence>
<dbReference type="PANTHER" id="PTHR42837:SF2">
    <property type="entry name" value="MEMBRANE METALLOPROTEASE ARASP2, CHLOROPLASTIC-RELATED"/>
    <property type="match status" value="1"/>
</dbReference>
<dbReference type="RefSeq" id="WP_174403505.1">
    <property type="nucleotide sequence ID" value="NZ_BLVO01000004.1"/>
</dbReference>
<dbReference type="Pfam" id="PF02163">
    <property type="entry name" value="Peptidase_M50"/>
    <property type="match status" value="1"/>
</dbReference>
<evidence type="ECO:0000256" key="2">
    <source>
        <dbReference type="ARBA" id="ARBA00004141"/>
    </source>
</evidence>
<keyword evidence="9 11" id="KW-0482">Metalloprotease</keyword>
<accession>A0A7J0BF34</accession>
<keyword evidence="10 11" id="KW-0472">Membrane</keyword>